<dbReference type="InterPro" id="IPR052550">
    <property type="entry name" value="Pyrimidine_5'-ntase_YjjG"/>
</dbReference>
<accession>A0A420E3A7</accession>
<dbReference type="PANTHER" id="PTHR47478">
    <property type="match status" value="1"/>
</dbReference>
<gene>
    <name evidence="1" type="ORF">C8N26_1251</name>
</gene>
<dbReference type="GO" id="GO:0008253">
    <property type="term" value="F:5'-nucleotidase activity"/>
    <property type="evidence" value="ECO:0007669"/>
    <property type="project" value="InterPro"/>
</dbReference>
<keyword evidence="1" id="KW-0378">Hydrolase</keyword>
<proteinExistence type="predicted"/>
<dbReference type="RefSeq" id="WP_120186500.1">
    <property type="nucleotide sequence ID" value="NZ_RAQM01000007.1"/>
</dbReference>
<dbReference type="Proteomes" id="UP000285780">
    <property type="component" value="Unassembled WGS sequence"/>
</dbReference>
<dbReference type="InterPro" id="IPR023198">
    <property type="entry name" value="PGP-like_dom2"/>
</dbReference>
<dbReference type="PANTHER" id="PTHR47478:SF1">
    <property type="entry name" value="PYRIMIDINE 5'-NUCLEOTIDASE YJJG"/>
    <property type="match status" value="1"/>
</dbReference>
<evidence type="ECO:0000313" key="1">
    <source>
        <dbReference type="EMBL" id="RKF04578.1"/>
    </source>
</evidence>
<dbReference type="InterPro" id="IPR036412">
    <property type="entry name" value="HAD-like_sf"/>
</dbReference>
<dbReference type="SFLD" id="SFLDG01135">
    <property type="entry name" value="C1.5.6:_HAD__Beta-PGM__Phospha"/>
    <property type="match status" value="1"/>
</dbReference>
<dbReference type="Pfam" id="PF00702">
    <property type="entry name" value="Hydrolase"/>
    <property type="match status" value="1"/>
</dbReference>
<reference evidence="1 2" key="1">
    <citation type="submission" date="2018-09" db="EMBL/GenBank/DDBJ databases">
        <title>Genomic Encyclopedia of Archaeal and Bacterial Type Strains, Phase II (KMG-II): from individual species to whole genera.</title>
        <authorList>
            <person name="Goeker M."/>
        </authorList>
    </citation>
    <scope>NUCLEOTIDE SEQUENCE [LARGE SCALE GENOMIC DNA]</scope>
    <source>
        <strain evidence="1 2">DSM 16505</strain>
    </source>
</reference>
<protein>
    <submittedName>
        <fullName evidence="1">Putative hydrolase of the HAD superfamily</fullName>
    </submittedName>
</protein>
<dbReference type="SFLD" id="SFLDG01129">
    <property type="entry name" value="C1.5:_HAD__Beta-PGM__Phosphata"/>
    <property type="match status" value="1"/>
</dbReference>
<dbReference type="SFLD" id="SFLDS00003">
    <property type="entry name" value="Haloacid_Dehalogenase"/>
    <property type="match status" value="1"/>
</dbReference>
<keyword evidence="2" id="KW-1185">Reference proteome</keyword>
<dbReference type="EMBL" id="RAQM01000007">
    <property type="protein sequence ID" value="RKF04578.1"/>
    <property type="molecule type" value="Genomic_DNA"/>
</dbReference>
<dbReference type="NCBIfam" id="TIGR02254">
    <property type="entry name" value="YjjG_YfnB"/>
    <property type="match status" value="1"/>
</dbReference>
<dbReference type="InterPro" id="IPR023214">
    <property type="entry name" value="HAD_sf"/>
</dbReference>
<comment type="caution">
    <text evidence="1">The sequence shown here is derived from an EMBL/GenBank/DDBJ whole genome shotgun (WGS) entry which is preliminary data.</text>
</comment>
<name>A0A420E3A7_9FLAO</name>
<dbReference type="Gene3D" id="3.40.50.1000">
    <property type="entry name" value="HAD superfamily/HAD-like"/>
    <property type="match status" value="1"/>
</dbReference>
<dbReference type="PRINTS" id="PR00413">
    <property type="entry name" value="HADHALOGNASE"/>
</dbReference>
<dbReference type="AlphaFoldDB" id="A0A420E3A7"/>
<dbReference type="NCBIfam" id="TIGR01549">
    <property type="entry name" value="HAD-SF-IA-v1"/>
    <property type="match status" value="1"/>
</dbReference>
<dbReference type="SUPFAM" id="SSF56784">
    <property type="entry name" value="HAD-like"/>
    <property type="match status" value="1"/>
</dbReference>
<dbReference type="InterPro" id="IPR011951">
    <property type="entry name" value="HAD-SF_hydro_IA_YjjG/PynA"/>
</dbReference>
<sequence>MEIKHLFFDLDHTLWDFDKNSKLTFQKIFQEQNIAISIDDFLEVYMPVNLKYWRLYREDKIEKAALRYHRLKETFDALNYKVSDNMIDVISEDYIRYLPSYNYLFSDAVEVLEYLENKYHLHIITNGFEEVQNLKLQKSGIDKYFKQVITSECVGVKKPNPKVFEFALSKAEAEAHESIMIGDSYEADIMGALNSGMMAIHFSEEAKNKNKGVQRVASLIELKKYL</sequence>
<dbReference type="InterPro" id="IPR006439">
    <property type="entry name" value="HAD-SF_hydro_IA"/>
</dbReference>
<organism evidence="1 2">
    <name type="scientific">Tenacibaculum lutimaris</name>
    <dbReference type="NCBI Taxonomy" id="285258"/>
    <lineage>
        <taxon>Bacteria</taxon>
        <taxon>Pseudomonadati</taxon>
        <taxon>Bacteroidota</taxon>
        <taxon>Flavobacteriia</taxon>
        <taxon>Flavobacteriales</taxon>
        <taxon>Flavobacteriaceae</taxon>
        <taxon>Tenacibaculum</taxon>
    </lineage>
</organism>
<dbReference type="Gene3D" id="1.10.150.240">
    <property type="entry name" value="Putative phosphatase, domain 2"/>
    <property type="match status" value="1"/>
</dbReference>
<evidence type="ECO:0000313" key="2">
    <source>
        <dbReference type="Proteomes" id="UP000285780"/>
    </source>
</evidence>